<dbReference type="AlphaFoldDB" id="A0A8K0DT18"/>
<feature type="compositionally biased region" description="Basic and acidic residues" evidence="1">
    <location>
        <begin position="1"/>
        <end position="10"/>
    </location>
</feature>
<evidence type="ECO:0000313" key="3">
    <source>
        <dbReference type="Proteomes" id="UP000796880"/>
    </source>
</evidence>
<dbReference type="EMBL" id="VOIH02000011">
    <property type="protein sequence ID" value="KAF3434281.1"/>
    <property type="molecule type" value="Genomic_DNA"/>
</dbReference>
<accession>A0A8K0DT18</accession>
<proteinExistence type="predicted"/>
<organism evidence="2 3">
    <name type="scientific">Rhamnella rubrinervis</name>
    <dbReference type="NCBI Taxonomy" id="2594499"/>
    <lineage>
        <taxon>Eukaryota</taxon>
        <taxon>Viridiplantae</taxon>
        <taxon>Streptophyta</taxon>
        <taxon>Embryophyta</taxon>
        <taxon>Tracheophyta</taxon>
        <taxon>Spermatophyta</taxon>
        <taxon>Magnoliopsida</taxon>
        <taxon>eudicotyledons</taxon>
        <taxon>Gunneridae</taxon>
        <taxon>Pentapetalae</taxon>
        <taxon>rosids</taxon>
        <taxon>fabids</taxon>
        <taxon>Rosales</taxon>
        <taxon>Rhamnaceae</taxon>
        <taxon>rhamnoid group</taxon>
        <taxon>Rhamneae</taxon>
        <taxon>Rhamnella</taxon>
    </lineage>
</organism>
<gene>
    <name evidence="2" type="ORF">FNV43_RR25384</name>
</gene>
<reference evidence="2" key="1">
    <citation type="submission" date="2020-03" db="EMBL/GenBank/DDBJ databases">
        <title>A high-quality chromosome-level genome assembly of a woody plant with both climbing and erect habits, Rhamnella rubrinervis.</title>
        <authorList>
            <person name="Lu Z."/>
            <person name="Yang Y."/>
            <person name="Zhu X."/>
            <person name="Sun Y."/>
        </authorList>
    </citation>
    <scope>NUCLEOTIDE SEQUENCE</scope>
    <source>
        <strain evidence="2">BYM</strain>
        <tissue evidence="2">Leaf</tissue>
    </source>
</reference>
<evidence type="ECO:0000256" key="1">
    <source>
        <dbReference type="SAM" id="MobiDB-lite"/>
    </source>
</evidence>
<feature type="region of interest" description="Disordered" evidence="1">
    <location>
        <begin position="1"/>
        <end position="36"/>
    </location>
</feature>
<sequence>MARQEIEEGQIHPTTRIAAREEEVEESSNHIPLPNSAKSAGSPLVIYGYPRPKIANGRGALLLYGYPQMRENLWWFSYYIRIPPNWASQAGVSRYNRGTLAKSAHARNFGRGIRDIIRGLPANWRCLESAGEYPDIIWFHEELFPRWDIAHLIISNPQWHSKLSTISYEGIDQFEASILVISRMKKHNFVVDLCTTCYRRQLYNDDPHAIEVQFNGVEQVPTGTYAMILRFPSDRRWSGKHKTSYAFTDFRFHAGFHADTHGSHHDIAEPSVDIQGC</sequence>
<evidence type="ECO:0000313" key="2">
    <source>
        <dbReference type="EMBL" id="KAF3434281.1"/>
    </source>
</evidence>
<name>A0A8K0DT18_9ROSA</name>
<comment type="caution">
    <text evidence="2">The sequence shown here is derived from an EMBL/GenBank/DDBJ whole genome shotgun (WGS) entry which is preliminary data.</text>
</comment>
<dbReference type="Proteomes" id="UP000796880">
    <property type="component" value="Unassembled WGS sequence"/>
</dbReference>
<keyword evidence="3" id="KW-1185">Reference proteome</keyword>
<protein>
    <submittedName>
        <fullName evidence="2">Uncharacterized protein</fullName>
    </submittedName>
</protein>